<dbReference type="InterPro" id="IPR029058">
    <property type="entry name" value="AB_hydrolase_fold"/>
</dbReference>
<dbReference type="PROSITE" id="PS51318">
    <property type="entry name" value="TAT"/>
    <property type="match status" value="1"/>
</dbReference>
<dbReference type="EMBL" id="JBFWIC010000031">
    <property type="protein sequence ID" value="MEZ0476305.1"/>
    <property type="molecule type" value="Genomic_DNA"/>
</dbReference>
<accession>A0ABV4HU74</accession>
<dbReference type="Gene3D" id="3.40.50.1820">
    <property type="entry name" value="alpha/beta hydrolase"/>
    <property type="match status" value="1"/>
</dbReference>
<feature type="domain" description="AB hydrolase-1" evidence="1">
    <location>
        <begin position="75"/>
        <end position="184"/>
    </location>
</feature>
<protein>
    <submittedName>
        <fullName evidence="2">Alpha/beta fold hydrolase</fullName>
    </submittedName>
</protein>
<evidence type="ECO:0000259" key="1">
    <source>
        <dbReference type="Pfam" id="PF00561"/>
    </source>
</evidence>
<dbReference type="InterPro" id="IPR000639">
    <property type="entry name" value="Epox_hydrolase-like"/>
</dbReference>
<dbReference type="GO" id="GO:0016787">
    <property type="term" value="F:hydrolase activity"/>
    <property type="evidence" value="ECO:0007669"/>
    <property type="project" value="UniProtKB-KW"/>
</dbReference>
<dbReference type="PRINTS" id="PR00412">
    <property type="entry name" value="EPOXHYDRLASE"/>
</dbReference>
<dbReference type="PANTHER" id="PTHR43798">
    <property type="entry name" value="MONOACYLGLYCEROL LIPASE"/>
    <property type="match status" value="1"/>
</dbReference>
<sequence>MDRRHFIATGTAATAAFAADMVMGLPAAASVAVTGPRRPGAGRLDVAAFRALRSFVATPQGRIACVQHGSGPAALFLHGFPLNGFQWRDAIAGLAAHRRCIVPDFMGLGYTETADGQGVAPRDQVDMLAALLDALGVASADVISSDSGTAVAQLLAVQHPGRVRSLLLTNGDTQNDCPPPALLPVIELAKEGRFVDEWLAPWRGDTALARSGKGIGAMCYADPAHPTDEAIEYYFAPLVDSPMRKARTHDYAVALEANMLAGINAELARSTVPARVVWGMADDIFASASAPFELERAFGNSRGLRLLEGSKLFWPEERPEVVVEEALRLWGIARGLRA</sequence>
<evidence type="ECO:0000313" key="2">
    <source>
        <dbReference type="EMBL" id="MEZ0476305.1"/>
    </source>
</evidence>
<proteinExistence type="predicted"/>
<dbReference type="InterPro" id="IPR000073">
    <property type="entry name" value="AB_hydrolase_1"/>
</dbReference>
<reference evidence="2 3" key="1">
    <citation type="submission" date="2024-07" db="EMBL/GenBank/DDBJ databases">
        <title>Luteimonas salilacus sp. nov., isolated from the shore soil of Salt Lake in Tibet of China.</title>
        <authorList>
            <person name="Zhang X."/>
            <person name="Li A."/>
        </authorList>
    </citation>
    <scope>NUCLEOTIDE SEQUENCE [LARGE SCALE GENOMIC DNA]</scope>
    <source>
        <strain evidence="2 3">B3-2-R+30</strain>
    </source>
</reference>
<comment type="caution">
    <text evidence="2">The sequence shown here is derived from an EMBL/GenBank/DDBJ whole genome shotgun (WGS) entry which is preliminary data.</text>
</comment>
<dbReference type="InterPro" id="IPR050266">
    <property type="entry name" value="AB_hydrolase_sf"/>
</dbReference>
<name>A0ABV4HU74_9GAMM</name>
<dbReference type="Proteomes" id="UP001566331">
    <property type="component" value="Unassembled WGS sequence"/>
</dbReference>
<evidence type="ECO:0000313" key="3">
    <source>
        <dbReference type="Proteomes" id="UP001566331"/>
    </source>
</evidence>
<gene>
    <name evidence="2" type="ORF">AB6713_17040</name>
</gene>
<keyword evidence="3" id="KW-1185">Reference proteome</keyword>
<dbReference type="InterPro" id="IPR006311">
    <property type="entry name" value="TAT_signal"/>
</dbReference>
<dbReference type="Pfam" id="PF00561">
    <property type="entry name" value="Abhydrolase_1"/>
    <property type="match status" value="1"/>
</dbReference>
<keyword evidence="2" id="KW-0378">Hydrolase</keyword>
<dbReference type="SUPFAM" id="SSF53474">
    <property type="entry name" value="alpha/beta-Hydrolases"/>
    <property type="match status" value="1"/>
</dbReference>
<dbReference type="RefSeq" id="WP_370563463.1">
    <property type="nucleotide sequence ID" value="NZ_JBFWIB010000004.1"/>
</dbReference>
<dbReference type="PANTHER" id="PTHR43798:SF24">
    <property type="entry name" value="CIS-3-ALKYL-4-ALKYLOXETAN-2-ONE DECARBOXYLASE"/>
    <property type="match status" value="1"/>
</dbReference>
<organism evidence="2 3">
    <name type="scientific">Luteimonas salinilitoris</name>
    <dbReference type="NCBI Taxonomy" id="3237697"/>
    <lineage>
        <taxon>Bacteria</taxon>
        <taxon>Pseudomonadati</taxon>
        <taxon>Pseudomonadota</taxon>
        <taxon>Gammaproteobacteria</taxon>
        <taxon>Lysobacterales</taxon>
        <taxon>Lysobacteraceae</taxon>
        <taxon>Luteimonas</taxon>
    </lineage>
</organism>